<evidence type="ECO:0000256" key="26">
    <source>
        <dbReference type="ARBA" id="ARBA00048841"/>
    </source>
</evidence>
<dbReference type="FunFam" id="3.30.2130.10:FF:000001">
    <property type="entry name" value="Bifunctional aspartokinase/homoserine dehydrogenase"/>
    <property type="match status" value="1"/>
</dbReference>
<dbReference type="Pfam" id="PF00696">
    <property type="entry name" value="AA_kinase"/>
    <property type="match status" value="1"/>
</dbReference>
<comment type="catalytic activity">
    <reaction evidence="27">
        <text>L-homoserine + NAD(+) = L-aspartate 4-semialdehyde + NADH + H(+)</text>
        <dbReference type="Rhea" id="RHEA:15757"/>
        <dbReference type="ChEBI" id="CHEBI:15378"/>
        <dbReference type="ChEBI" id="CHEBI:57476"/>
        <dbReference type="ChEBI" id="CHEBI:57540"/>
        <dbReference type="ChEBI" id="CHEBI:57945"/>
        <dbReference type="ChEBI" id="CHEBI:537519"/>
        <dbReference type="EC" id="1.1.1.3"/>
    </reaction>
    <physiologicalReaction direction="right-to-left" evidence="27">
        <dbReference type="Rhea" id="RHEA:15759"/>
    </physiologicalReaction>
</comment>
<dbReference type="Pfam" id="PF03447">
    <property type="entry name" value="NAD_binding_3"/>
    <property type="match status" value="1"/>
</dbReference>
<evidence type="ECO:0000256" key="17">
    <source>
        <dbReference type="ARBA" id="ARBA00022857"/>
    </source>
</evidence>
<dbReference type="AlphaFoldDB" id="I4AHB3"/>
<evidence type="ECO:0000259" key="28">
    <source>
        <dbReference type="PROSITE" id="PS51671"/>
    </source>
</evidence>
<keyword evidence="10" id="KW-0028">Amino-acid biosynthesis</keyword>
<dbReference type="GO" id="GO:0009088">
    <property type="term" value="P:threonine biosynthetic process"/>
    <property type="evidence" value="ECO:0007669"/>
    <property type="project" value="UniProtKB-UniPathway"/>
</dbReference>
<keyword evidence="17" id="KW-0521">NADP</keyword>
<dbReference type="InterPro" id="IPR042199">
    <property type="entry name" value="AsparK_Bifunc_asparK/hSer_DH"/>
</dbReference>
<dbReference type="GO" id="GO:0050661">
    <property type="term" value="F:NADP binding"/>
    <property type="evidence" value="ECO:0007669"/>
    <property type="project" value="InterPro"/>
</dbReference>
<evidence type="ECO:0000256" key="14">
    <source>
        <dbReference type="ARBA" id="ARBA00022741"/>
    </source>
</evidence>
<reference evidence="30" key="1">
    <citation type="submission" date="2012-06" db="EMBL/GenBank/DDBJ databases">
        <title>The complete genome of Flexibacter litoralis DSM 6794.</title>
        <authorList>
            <person name="Lucas S."/>
            <person name="Copeland A."/>
            <person name="Lapidus A."/>
            <person name="Glavina del Rio T."/>
            <person name="Dalin E."/>
            <person name="Tice H."/>
            <person name="Bruce D."/>
            <person name="Goodwin L."/>
            <person name="Pitluck S."/>
            <person name="Peters L."/>
            <person name="Ovchinnikova G."/>
            <person name="Lu M."/>
            <person name="Kyrpides N."/>
            <person name="Mavromatis K."/>
            <person name="Ivanova N."/>
            <person name="Brettin T."/>
            <person name="Detter J.C."/>
            <person name="Han C."/>
            <person name="Larimer F."/>
            <person name="Land M."/>
            <person name="Hauser L."/>
            <person name="Markowitz V."/>
            <person name="Cheng J.-F."/>
            <person name="Hugenholtz P."/>
            <person name="Woyke T."/>
            <person name="Wu D."/>
            <person name="Spring S."/>
            <person name="Lang E."/>
            <person name="Kopitz M."/>
            <person name="Brambilla E."/>
            <person name="Klenk H.-P."/>
            <person name="Eisen J.A."/>
        </authorList>
    </citation>
    <scope>NUCLEOTIDE SEQUENCE [LARGE SCALE GENOMIC DNA]</scope>
    <source>
        <strain evidence="30">ATCC 23117 / DSM 6794 / NBRC 15988 / NCIMB 1366 / Sio-4</strain>
    </source>
</reference>
<keyword evidence="16" id="KW-0067">ATP-binding</keyword>
<dbReference type="KEGG" id="fli:Fleli_0893"/>
<evidence type="ECO:0000256" key="1">
    <source>
        <dbReference type="ARBA" id="ARBA00001920"/>
    </source>
</evidence>
<dbReference type="InterPro" id="IPR005106">
    <property type="entry name" value="Asp/hSer_DH_NAD-bd"/>
</dbReference>
<dbReference type="SUPFAM" id="SSF55021">
    <property type="entry name" value="ACT-like"/>
    <property type="match status" value="2"/>
</dbReference>
<dbReference type="NCBIfam" id="TIGR00657">
    <property type="entry name" value="asp_kinases"/>
    <property type="match status" value="1"/>
</dbReference>
<keyword evidence="11 29" id="KW-0808">Transferase</keyword>
<organism evidence="29 30">
    <name type="scientific">Bernardetia litoralis (strain ATCC 23117 / DSM 6794 / NBRC 15988 / NCIMB 1366 / Fx l1 / Sio-4)</name>
    <name type="common">Flexibacter litoralis</name>
    <dbReference type="NCBI Taxonomy" id="880071"/>
    <lineage>
        <taxon>Bacteria</taxon>
        <taxon>Pseudomonadati</taxon>
        <taxon>Bacteroidota</taxon>
        <taxon>Cytophagia</taxon>
        <taxon>Cytophagales</taxon>
        <taxon>Bernardetiaceae</taxon>
        <taxon>Bernardetia</taxon>
    </lineage>
</organism>
<evidence type="ECO:0000256" key="24">
    <source>
        <dbReference type="ARBA" id="ARBA00044938"/>
    </source>
</evidence>
<comment type="pathway">
    <text evidence="6">Amino-acid biosynthesis; L-threonine biosynthesis; L-threonine from L-aspartate: step 1/5.</text>
</comment>
<evidence type="ECO:0000256" key="18">
    <source>
        <dbReference type="ARBA" id="ARBA00023002"/>
    </source>
</evidence>
<evidence type="ECO:0000256" key="12">
    <source>
        <dbReference type="ARBA" id="ARBA00022697"/>
    </source>
</evidence>
<keyword evidence="15 29" id="KW-0418">Kinase</keyword>
<gene>
    <name evidence="29" type="ordered locus">Fleli_0893</name>
</gene>
<dbReference type="PROSITE" id="PS01042">
    <property type="entry name" value="HOMOSER_DHGENASE"/>
    <property type="match status" value="1"/>
</dbReference>
<accession>I4AHB3</accession>
<evidence type="ECO:0000256" key="13">
    <source>
        <dbReference type="ARBA" id="ARBA00022723"/>
    </source>
</evidence>
<evidence type="ECO:0000256" key="27">
    <source>
        <dbReference type="ARBA" id="ARBA00049031"/>
    </source>
</evidence>
<dbReference type="eggNOG" id="COG0460">
    <property type="taxonomic scope" value="Bacteria"/>
</dbReference>
<dbReference type="Gene3D" id="3.30.70.260">
    <property type="match status" value="1"/>
</dbReference>
<evidence type="ECO:0000256" key="21">
    <source>
        <dbReference type="ARBA" id="ARBA00023154"/>
    </source>
</evidence>
<dbReference type="GO" id="GO:0004412">
    <property type="term" value="F:homoserine dehydrogenase activity"/>
    <property type="evidence" value="ECO:0007669"/>
    <property type="project" value="UniProtKB-EC"/>
</dbReference>
<evidence type="ECO:0000256" key="8">
    <source>
        <dbReference type="ARBA" id="ARBA00010046"/>
    </source>
</evidence>
<dbReference type="InterPro" id="IPR001048">
    <property type="entry name" value="Asp/Glu/Uridylate_kinase"/>
</dbReference>
<dbReference type="Proteomes" id="UP000006054">
    <property type="component" value="Chromosome"/>
</dbReference>
<keyword evidence="13" id="KW-0479">Metal-binding</keyword>
<evidence type="ECO:0000256" key="2">
    <source>
        <dbReference type="ARBA" id="ARBA00004766"/>
    </source>
</evidence>
<evidence type="ECO:0000256" key="19">
    <source>
        <dbReference type="ARBA" id="ARBA00023027"/>
    </source>
</evidence>
<protein>
    <submittedName>
        <fullName evidence="29">Aspartate kinase</fullName>
        <ecNumber evidence="29">2.7.2.4</ecNumber>
    </submittedName>
</protein>
<dbReference type="Pfam" id="PF00742">
    <property type="entry name" value="Homoserine_dh"/>
    <property type="match status" value="1"/>
</dbReference>
<dbReference type="SUPFAM" id="SSF51735">
    <property type="entry name" value="NAD(P)-binding Rossmann-fold domains"/>
    <property type="match status" value="1"/>
</dbReference>
<dbReference type="GO" id="GO:0009089">
    <property type="term" value="P:lysine biosynthetic process via diaminopimelate"/>
    <property type="evidence" value="ECO:0007669"/>
    <property type="project" value="UniProtKB-UniPathway"/>
</dbReference>
<dbReference type="EMBL" id="CP003345">
    <property type="protein sequence ID" value="AFM03348.1"/>
    <property type="molecule type" value="Genomic_DNA"/>
</dbReference>
<keyword evidence="30" id="KW-1185">Reference proteome</keyword>
<evidence type="ECO:0000256" key="15">
    <source>
        <dbReference type="ARBA" id="ARBA00022777"/>
    </source>
</evidence>
<comment type="function">
    <text evidence="24">Bifunctional aspartate kinase and homoserine dehydrogenase that catalyzes the first and the third steps toward the synthesis of lysine, methionine and threonine from aspartate.</text>
</comment>
<comment type="catalytic activity">
    <reaction evidence="26">
        <text>L-homoserine + NADP(+) = L-aspartate 4-semialdehyde + NADPH + H(+)</text>
        <dbReference type="Rhea" id="RHEA:15761"/>
        <dbReference type="ChEBI" id="CHEBI:15378"/>
        <dbReference type="ChEBI" id="CHEBI:57476"/>
        <dbReference type="ChEBI" id="CHEBI:57783"/>
        <dbReference type="ChEBI" id="CHEBI:58349"/>
        <dbReference type="ChEBI" id="CHEBI:537519"/>
        <dbReference type="EC" id="1.1.1.3"/>
    </reaction>
    <physiologicalReaction direction="right-to-left" evidence="26">
        <dbReference type="Rhea" id="RHEA:15763"/>
    </physiologicalReaction>
</comment>
<comment type="similarity">
    <text evidence="7">In the C-terminal section; belongs to the homoserine dehydrogenase family.</text>
</comment>
<dbReference type="CDD" id="cd04243">
    <property type="entry name" value="AAK_AK-HSDH-like"/>
    <property type="match status" value="1"/>
</dbReference>
<feature type="domain" description="ACT" evidence="28">
    <location>
        <begin position="326"/>
        <end position="410"/>
    </location>
</feature>
<comment type="pathway">
    <text evidence="4">Amino-acid biosynthesis; L-threonine biosynthesis; L-threonine from L-aspartate: step 3/5.</text>
</comment>
<dbReference type="InterPro" id="IPR018042">
    <property type="entry name" value="Aspartate_kinase_CS"/>
</dbReference>
<dbReference type="Gene3D" id="3.30.360.10">
    <property type="entry name" value="Dihydrodipicolinate Reductase, domain 2"/>
    <property type="match status" value="1"/>
</dbReference>
<dbReference type="PIRSF" id="PIRSF000727">
    <property type="entry name" value="ThrA"/>
    <property type="match status" value="1"/>
</dbReference>
<evidence type="ECO:0000256" key="7">
    <source>
        <dbReference type="ARBA" id="ARBA00007952"/>
    </source>
</evidence>
<evidence type="ECO:0000256" key="9">
    <source>
        <dbReference type="ARBA" id="ARBA00011881"/>
    </source>
</evidence>
<comment type="catalytic activity">
    <reaction evidence="25">
        <text>L-aspartate + ATP = 4-phospho-L-aspartate + ADP</text>
        <dbReference type="Rhea" id="RHEA:23776"/>
        <dbReference type="ChEBI" id="CHEBI:29991"/>
        <dbReference type="ChEBI" id="CHEBI:30616"/>
        <dbReference type="ChEBI" id="CHEBI:57535"/>
        <dbReference type="ChEBI" id="CHEBI:456216"/>
        <dbReference type="EC" id="2.7.2.4"/>
    </reaction>
    <physiologicalReaction direction="left-to-right" evidence="25">
        <dbReference type="Rhea" id="RHEA:23777"/>
    </physiologicalReaction>
</comment>
<evidence type="ECO:0000256" key="22">
    <source>
        <dbReference type="ARBA" id="ARBA00023167"/>
    </source>
</evidence>
<dbReference type="InterPro" id="IPR045865">
    <property type="entry name" value="ACT-like_dom_sf"/>
</dbReference>
<keyword evidence="20" id="KW-0915">Sodium</keyword>
<dbReference type="RefSeq" id="WP_014796806.1">
    <property type="nucleotide sequence ID" value="NC_018018.1"/>
</dbReference>
<evidence type="ECO:0000256" key="10">
    <source>
        <dbReference type="ARBA" id="ARBA00022605"/>
    </source>
</evidence>
<evidence type="ECO:0000256" key="5">
    <source>
        <dbReference type="ARBA" id="ARBA00005062"/>
    </source>
</evidence>
<evidence type="ECO:0000256" key="16">
    <source>
        <dbReference type="ARBA" id="ARBA00022840"/>
    </source>
</evidence>
<dbReference type="InterPro" id="IPR002912">
    <property type="entry name" value="ACT_dom"/>
</dbReference>
<dbReference type="Gene3D" id="3.30.2130.10">
    <property type="entry name" value="VC0802-like"/>
    <property type="match status" value="1"/>
</dbReference>
<dbReference type="SUPFAM" id="SSF55347">
    <property type="entry name" value="Glyceraldehyde-3-phosphate dehydrogenase-like, C-terminal domain"/>
    <property type="match status" value="1"/>
</dbReference>
<sequence length="836" mass="92640">MIVLKFGGTSVSSKSNLEQIATILSAKTENFIVVVSAFSGITNKLEQIANLSLHGNHSILLEEFRNFHFEFIKELVSEFHQIELFVEVQQKCNQLEAICESVGTLKELSDRTRATILSFGESLSSIIVQKYLSVNTKNSIKVNLLDSKKIISTTTNESKDYLNAHLDLEKTTRNILAIVGVPTNDIQNKNYIAAGFVAHNQKGETVTLGRGGSDFSAAIYANTIDATRLEIWSDVNGMQSANPRKVQATQSLQKLSYKEAFEMAYFGAKVLYPPSILPVMDKNIPLYLKNTFSPEQEGTFISNENKLTENKIQGICSLDEIAIITVSGVGLAKQKGSARRVFQILEEANINIILITQSSSEQSIGIGINQSELQNAEEALNSAFEKEIKRGLMNEVKTIENQCIVAIVGDNMKNAIGLAGKVFGAIGENGINVTAIAQGASERNISIVINKKDEEKALNVIHEKFFASTVKNVHVFIAGIGNVGTEFINILFAQKQKLIEEYQINLKIIGVANSKKMLFNHSSETFEKVEELTKEDVLKFKQKKENKNAKTYSSLNEYFQTIKELNLRNSVFIDNTASDIVSEGYEFLIKNSISVVTCNKIACSSEYSTYLKLNKLAKDRNIYFKYETSVGAALPILKTIYDLRISGDKINQIEAVISGSLNFIFNNYNAENQFADVVLQAKEEGYTEPNPLIDLSGLDVMRKILILSRESGLNKELSDITFNSFLPDECTNSKSVEELFENLKKNENHFKALYQNAHKNGNKLKVVAKMEKGNLSVALKEIPSNSPFYNLEGKDNVVAINTNRYVDEPLVIKGAGAGAAVTASGVFADLMFIMNN</sequence>
<keyword evidence="22" id="KW-0486">Methionine biosynthesis</keyword>
<evidence type="ECO:0000256" key="4">
    <source>
        <dbReference type="ARBA" id="ARBA00005056"/>
    </source>
</evidence>
<evidence type="ECO:0000256" key="20">
    <source>
        <dbReference type="ARBA" id="ARBA00023053"/>
    </source>
</evidence>
<evidence type="ECO:0000256" key="11">
    <source>
        <dbReference type="ARBA" id="ARBA00022679"/>
    </source>
</evidence>
<evidence type="ECO:0000256" key="25">
    <source>
        <dbReference type="ARBA" id="ARBA00048561"/>
    </source>
</evidence>
<dbReference type="PROSITE" id="PS00324">
    <property type="entry name" value="ASPARTOKINASE"/>
    <property type="match status" value="1"/>
</dbReference>
<keyword evidence="21" id="KW-0457">Lysine biosynthesis</keyword>
<dbReference type="InterPro" id="IPR049638">
    <property type="entry name" value="AK-HD"/>
</dbReference>
<keyword evidence="14" id="KW-0547">Nucleotide-binding</keyword>
<name>I4AHB3_BERLS</name>
<evidence type="ECO:0000256" key="23">
    <source>
        <dbReference type="ARBA" id="ARBA00023268"/>
    </source>
</evidence>
<dbReference type="FunFam" id="3.30.360.10:FF:000006">
    <property type="entry name" value="Bifunctional aspartokinase/homoserine dehydrogenase"/>
    <property type="match status" value="1"/>
</dbReference>
<dbReference type="NCBIfam" id="NF006959">
    <property type="entry name" value="PRK09436.1"/>
    <property type="match status" value="1"/>
</dbReference>
<proteinExistence type="inferred from homology"/>
<dbReference type="eggNOG" id="COG0527">
    <property type="taxonomic scope" value="Bacteria"/>
</dbReference>
<dbReference type="EC" id="2.7.2.4" evidence="29"/>
<comment type="pathway">
    <text evidence="3">Amino-acid biosynthesis; L-methionine biosynthesis via de novo pathway; L-homoserine from L-aspartate: step 1/3.</text>
</comment>
<comment type="subunit">
    <text evidence="9">Homotetramer.</text>
</comment>
<dbReference type="InterPro" id="IPR036393">
    <property type="entry name" value="AceGlu_kinase-like_sf"/>
</dbReference>
<keyword evidence="19" id="KW-0520">NAD</keyword>
<dbReference type="InterPro" id="IPR001341">
    <property type="entry name" value="Asp_kinase"/>
</dbReference>
<dbReference type="UniPathway" id="UPA00050">
    <property type="reaction ID" value="UER00063"/>
</dbReference>
<dbReference type="PROSITE" id="PS51671">
    <property type="entry name" value="ACT"/>
    <property type="match status" value="1"/>
</dbReference>
<dbReference type="HOGENOM" id="CLU_009116_7_1_10"/>
<dbReference type="SUPFAM" id="SSF53633">
    <property type="entry name" value="Carbamate kinase-like"/>
    <property type="match status" value="1"/>
</dbReference>
<dbReference type="PATRIC" id="fig|880071.3.peg.872"/>
<comment type="similarity">
    <text evidence="8">In the N-terminal section; belongs to the aspartokinase family.</text>
</comment>
<dbReference type="CDD" id="cd04921">
    <property type="entry name" value="ACT_AKi-HSDH-ThrA-like_1"/>
    <property type="match status" value="1"/>
</dbReference>
<dbReference type="Gene3D" id="3.40.1160.10">
    <property type="entry name" value="Acetylglutamate kinase-like"/>
    <property type="match status" value="1"/>
</dbReference>
<dbReference type="UniPathway" id="UPA00051">
    <property type="reaction ID" value="UER00462"/>
</dbReference>
<dbReference type="GO" id="GO:0046872">
    <property type="term" value="F:metal ion binding"/>
    <property type="evidence" value="ECO:0007669"/>
    <property type="project" value="UniProtKB-KW"/>
</dbReference>
<dbReference type="GO" id="GO:0004072">
    <property type="term" value="F:aspartate kinase activity"/>
    <property type="evidence" value="ECO:0007669"/>
    <property type="project" value="UniProtKB-EC"/>
</dbReference>
<comment type="pathway">
    <text evidence="2">Amino-acid biosynthesis; L-lysine biosynthesis via DAP pathway; (S)-tetrahydrodipicolinate from L-aspartate: step 1/4.</text>
</comment>
<comment type="cofactor">
    <cofactor evidence="1">
        <name>a metal cation</name>
        <dbReference type="ChEBI" id="CHEBI:25213"/>
    </cofactor>
</comment>
<dbReference type="InterPro" id="IPR001342">
    <property type="entry name" value="HDH_cat"/>
</dbReference>
<dbReference type="Gene3D" id="1.20.120.1320">
    <property type="entry name" value="Aspartokinase, catalytic domain"/>
    <property type="match status" value="1"/>
</dbReference>
<dbReference type="PANTHER" id="PTHR43070">
    <property type="match status" value="1"/>
</dbReference>
<dbReference type="OrthoDB" id="9799110at2"/>
<dbReference type="InterPro" id="IPR019811">
    <property type="entry name" value="HDH_CS"/>
</dbReference>
<dbReference type="GO" id="GO:0009086">
    <property type="term" value="P:methionine biosynthetic process"/>
    <property type="evidence" value="ECO:0007669"/>
    <property type="project" value="UniProtKB-KW"/>
</dbReference>
<keyword evidence="12" id="KW-0791">Threonine biosynthesis</keyword>
<dbReference type="STRING" id="880071.Fleli_0893"/>
<evidence type="ECO:0000313" key="30">
    <source>
        <dbReference type="Proteomes" id="UP000006054"/>
    </source>
</evidence>
<dbReference type="InterPro" id="IPR036291">
    <property type="entry name" value="NAD(P)-bd_dom_sf"/>
</dbReference>
<dbReference type="UniPathway" id="UPA00034">
    <property type="reaction ID" value="UER00015"/>
</dbReference>
<evidence type="ECO:0000256" key="6">
    <source>
        <dbReference type="ARBA" id="ARBA00005139"/>
    </source>
</evidence>
<dbReference type="Gene3D" id="3.40.50.720">
    <property type="entry name" value="NAD(P)-binding Rossmann-like Domain"/>
    <property type="match status" value="1"/>
</dbReference>
<dbReference type="Pfam" id="PF22468">
    <property type="entry name" value="ACT_9"/>
    <property type="match status" value="2"/>
</dbReference>
<keyword evidence="23" id="KW-0511">Multifunctional enzyme</keyword>
<evidence type="ECO:0000256" key="3">
    <source>
        <dbReference type="ARBA" id="ARBA00004986"/>
    </source>
</evidence>
<dbReference type="InterPro" id="IPR054352">
    <property type="entry name" value="ACT_Aspartokinase"/>
</dbReference>
<dbReference type="InterPro" id="IPR011147">
    <property type="entry name" value="Bifunc_Aspkin/hSer_DH"/>
</dbReference>
<evidence type="ECO:0000313" key="29">
    <source>
        <dbReference type="EMBL" id="AFM03348.1"/>
    </source>
</evidence>
<dbReference type="GO" id="GO:0009090">
    <property type="term" value="P:homoserine biosynthetic process"/>
    <property type="evidence" value="ECO:0007669"/>
    <property type="project" value="UniProtKB-ARBA"/>
</dbReference>
<dbReference type="GO" id="GO:0005524">
    <property type="term" value="F:ATP binding"/>
    <property type="evidence" value="ECO:0007669"/>
    <property type="project" value="UniProtKB-KW"/>
</dbReference>
<dbReference type="PANTHER" id="PTHR43070:SF3">
    <property type="entry name" value="HOMOSERINE DEHYDROGENASE"/>
    <property type="match status" value="1"/>
</dbReference>
<keyword evidence="18" id="KW-0560">Oxidoreductase</keyword>
<comment type="pathway">
    <text evidence="5">Amino-acid biosynthesis; L-methionine biosynthesis via de novo pathway; L-homoserine from L-aspartate: step 3/3.</text>
</comment>